<keyword evidence="4" id="KW-0410">Iron transport</keyword>
<dbReference type="PROSITE" id="PS52016">
    <property type="entry name" value="TONB_DEPENDENT_REC_3"/>
    <property type="match status" value="1"/>
</dbReference>
<dbReference type="InterPro" id="IPR012910">
    <property type="entry name" value="Plug_dom"/>
</dbReference>
<evidence type="ECO:0000256" key="3">
    <source>
        <dbReference type="ARBA" id="ARBA00022452"/>
    </source>
</evidence>
<keyword evidence="8 12" id="KW-0798">TonB box</keyword>
<feature type="signal peptide" evidence="13">
    <location>
        <begin position="1"/>
        <end position="18"/>
    </location>
</feature>
<evidence type="ECO:0000256" key="8">
    <source>
        <dbReference type="ARBA" id="ARBA00023077"/>
    </source>
</evidence>
<dbReference type="AlphaFoldDB" id="A0A1I6XMK5"/>
<evidence type="ECO:0000256" key="2">
    <source>
        <dbReference type="ARBA" id="ARBA00022448"/>
    </source>
</evidence>
<reference evidence="16 17" key="1">
    <citation type="submission" date="2016-10" db="EMBL/GenBank/DDBJ databases">
        <authorList>
            <person name="de Groot N.N."/>
        </authorList>
    </citation>
    <scope>NUCLEOTIDE SEQUENCE [LARGE SCALE GENOMIC DNA]</scope>
    <source>
        <strain evidence="16 17">CGMCC 1.7005</strain>
    </source>
</reference>
<dbReference type="InterPro" id="IPR039426">
    <property type="entry name" value="TonB-dep_rcpt-like"/>
</dbReference>
<evidence type="ECO:0000256" key="9">
    <source>
        <dbReference type="ARBA" id="ARBA00023136"/>
    </source>
</evidence>
<keyword evidence="6" id="KW-0408">Iron</keyword>
<keyword evidence="3 11" id="KW-1134">Transmembrane beta strand</keyword>
<proteinExistence type="inferred from homology"/>
<accession>A0A1I6XMK5</accession>
<sequence length="774" mass="85261">MNKFFTLFVLMASLYAVGQDSLRGIIIDNYTQTPINEAIVSNGIKTVITQADGRFAFACTEKTNIIVTHENYVSWKAMGITCTDDLVIRMNSTALNLSTFEVKGEKMVNQTDASTAQSVNVLSEKDLKRTTGLFLEEAVNLQTGVRMEKRTMSGGQRFTIRGYGNNTNFNGMGYKAYLNGIPLTDANGTTILDDIDFSTLGKVEIIKGPASSLYGTGIGGVVNMYTAKPKQYGTSLEENVIAGSYGLMRSTTSLKSNTASSNVALNYGVQNYDGYRVHSASQKRYLSFIGDFNVSEKQSLSTYFAYNNSYEELAGQLDSAQFFGRQNIGEDKYLNNDGHVEVESYRAGLTHNYTFNKYLSNQTTAFLSSSTLSQAYAVGLSDNISQNVGGRSVFTLFFPLGKKYELTGNLGAEVQQSKGNYKSFGLSNAVLGDLRANNDITAFQGNYFMEWNLTMPHRFRLSAGVSANQINYTVWDRMATSGNANHLDGSGSHKFNTVVTPRIALEKELGKHQMVFVNVAQGYSPPTTSEFVIAYTGEINKALKPEMATQFEVGTRGSALKNKLSWQVALFDINIKDKITSKAVVDTSGTVLYSYGVNAGDQRNLGAEIALSYVIIKDEKKTLSLLRPFANFTYNAFTYSNFKSDSNDNANTRDYTGNTVIGVPPMVFNAGIDAQTKFGAYVNVNFQFVDEMYVTFDNAHSAPAYTLVNAKVGYNQMFGEHFMVDAFVGGNNLTNSLYYNMVFVNWEKGPKPAIYAPGAYQALFYGGVKLKYTF</sequence>
<evidence type="ECO:0000256" key="11">
    <source>
        <dbReference type="PROSITE-ProRule" id="PRU01360"/>
    </source>
</evidence>
<evidence type="ECO:0000256" key="4">
    <source>
        <dbReference type="ARBA" id="ARBA00022496"/>
    </source>
</evidence>
<keyword evidence="2 11" id="KW-0813">Transport</keyword>
<evidence type="ECO:0000256" key="13">
    <source>
        <dbReference type="SAM" id="SignalP"/>
    </source>
</evidence>
<feature type="chain" id="PRO_5014627856" evidence="13">
    <location>
        <begin position="19"/>
        <end position="774"/>
    </location>
</feature>
<dbReference type="InterPro" id="IPR000531">
    <property type="entry name" value="Beta-barrel_TonB"/>
</dbReference>
<evidence type="ECO:0000313" key="16">
    <source>
        <dbReference type="EMBL" id="SFT39171.1"/>
    </source>
</evidence>
<evidence type="ECO:0000256" key="7">
    <source>
        <dbReference type="ARBA" id="ARBA00023065"/>
    </source>
</evidence>
<dbReference type="PANTHER" id="PTHR32552">
    <property type="entry name" value="FERRICHROME IRON RECEPTOR-RELATED"/>
    <property type="match status" value="1"/>
</dbReference>
<evidence type="ECO:0000256" key="5">
    <source>
        <dbReference type="ARBA" id="ARBA00022692"/>
    </source>
</evidence>
<keyword evidence="9 11" id="KW-0472">Membrane</keyword>
<feature type="domain" description="TonB-dependent receptor plug" evidence="15">
    <location>
        <begin position="113"/>
        <end position="221"/>
    </location>
</feature>
<dbReference type="OrthoDB" id="9782587at2"/>
<comment type="similarity">
    <text evidence="11 12">Belongs to the TonB-dependent receptor family.</text>
</comment>
<dbReference type="Pfam" id="PF00593">
    <property type="entry name" value="TonB_dep_Rec_b-barrel"/>
    <property type="match status" value="1"/>
</dbReference>
<comment type="subcellular location">
    <subcellularLocation>
        <location evidence="1 11">Cell outer membrane</location>
        <topology evidence="1 11">Multi-pass membrane protein</topology>
    </subcellularLocation>
</comment>
<keyword evidence="5 11" id="KW-0812">Transmembrane</keyword>
<evidence type="ECO:0000256" key="12">
    <source>
        <dbReference type="RuleBase" id="RU003357"/>
    </source>
</evidence>
<keyword evidence="10 11" id="KW-0998">Cell outer membrane</keyword>
<gene>
    <name evidence="16" type="ORF">SAMN05216474_0296</name>
</gene>
<dbReference type="Pfam" id="PF07715">
    <property type="entry name" value="Plug"/>
    <property type="match status" value="1"/>
</dbReference>
<dbReference type="InterPro" id="IPR037066">
    <property type="entry name" value="Plug_dom_sf"/>
</dbReference>
<keyword evidence="13" id="KW-0732">Signal</keyword>
<evidence type="ECO:0000259" key="14">
    <source>
        <dbReference type="Pfam" id="PF00593"/>
    </source>
</evidence>
<dbReference type="SUPFAM" id="SSF56935">
    <property type="entry name" value="Porins"/>
    <property type="match status" value="1"/>
</dbReference>
<evidence type="ECO:0000256" key="10">
    <source>
        <dbReference type="ARBA" id="ARBA00023237"/>
    </source>
</evidence>
<evidence type="ECO:0000256" key="1">
    <source>
        <dbReference type="ARBA" id="ARBA00004571"/>
    </source>
</evidence>
<feature type="domain" description="TonB-dependent receptor-like beta-barrel" evidence="14">
    <location>
        <begin position="299"/>
        <end position="733"/>
    </location>
</feature>
<keyword evidence="17" id="KW-1185">Reference proteome</keyword>
<dbReference type="GO" id="GO:0009279">
    <property type="term" value="C:cell outer membrane"/>
    <property type="evidence" value="ECO:0007669"/>
    <property type="project" value="UniProtKB-SubCell"/>
</dbReference>
<dbReference type="Gene3D" id="2.40.170.20">
    <property type="entry name" value="TonB-dependent receptor, beta-barrel domain"/>
    <property type="match status" value="1"/>
</dbReference>
<dbReference type="RefSeq" id="WP_090245550.1">
    <property type="nucleotide sequence ID" value="NZ_FPAS01000001.1"/>
</dbReference>
<dbReference type="STRING" id="477690.SAMN05216474_0296"/>
<dbReference type="GO" id="GO:0006826">
    <property type="term" value="P:iron ion transport"/>
    <property type="evidence" value="ECO:0007669"/>
    <property type="project" value="UniProtKB-KW"/>
</dbReference>
<dbReference type="Proteomes" id="UP000236454">
    <property type="component" value="Unassembled WGS sequence"/>
</dbReference>
<protein>
    <submittedName>
        <fullName evidence="16">Iron complex outermembrane recepter protein</fullName>
    </submittedName>
</protein>
<dbReference type="PANTHER" id="PTHR32552:SF81">
    <property type="entry name" value="TONB-DEPENDENT OUTER MEMBRANE RECEPTOR"/>
    <property type="match status" value="1"/>
</dbReference>
<keyword evidence="7" id="KW-0406">Ion transport</keyword>
<dbReference type="InterPro" id="IPR036942">
    <property type="entry name" value="Beta-barrel_TonB_sf"/>
</dbReference>
<dbReference type="Gene3D" id="2.170.130.10">
    <property type="entry name" value="TonB-dependent receptor, plug domain"/>
    <property type="match status" value="1"/>
</dbReference>
<dbReference type="EMBL" id="FPAS01000001">
    <property type="protein sequence ID" value="SFT39171.1"/>
    <property type="molecule type" value="Genomic_DNA"/>
</dbReference>
<name>A0A1I6XMK5_9FLAO</name>
<evidence type="ECO:0000259" key="15">
    <source>
        <dbReference type="Pfam" id="PF07715"/>
    </source>
</evidence>
<evidence type="ECO:0000313" key="17">
    <source>
        <dbReference type="Proteomes" id="UP000236454"/>
    </source>
</evidence>
<evidence type="ECO:0000256" key="6">
    <source>
        <dbReference type="ARBA" id="ARBA00023004"/>
    </source>
</evidence>
<organism evidence="16 17">
    <name type="scientific">Lishizhenia tianjinensis</name>
    <dbReference type="NCBI Taxonomy" id="477690"/>
    <lineage>
        <taxon>Bacteria</taxon>
        <taxon>Pseudomonadati</taxon>
        <taxon>Bacteroidota</taxon>
        <taxon>Flavobacteriia</taxon>
        <taxon>Flavobacteriales</taxon>
        <taxon>Crocinitomicaceae</taxon>
        <taxon>Lishizhenia</taxon>
    </lineage>
</organism>